<sequence>MDDIVRRASAYIITGPMRKVLLVSGSIILLLIIDILLTGNNLKSFLIILGLEVVVAVIVLWTITFIKRRENDLILPEDKSDDSKTTVHSLNDKLP</sequence>
<proteinExistence type="predicted"/>
<feature type="transmembrane region" description="Helical" evidence="2">
    <location>
        <begin position="20"/>
        <end position="39"/>
    </location>
</feature>
<feature type="transmembrane region" description="Helical" evidence="2">
    <location>
        <begin position="45"/>
        <end position="66"/>
    </location>
</feature>
<evidence type="ECO:0000313" key="4">
    <source>
        <dbReference type="Proteomes" id="UP000236394"/>
    </source>
</evidence>
<evidence type="ECO:0000256" key="1">
    <source>
        <dbReference type="SAM" id="MobiDB-lite"/>
    </source>
</evidence>
<comment type="caution">
    <text evidence="3">The sequence shown here is derived from an EMBL/GenBank/DDBJ whole genome shotgun (WGS) entry which is preliminary data.</text>
</comment>
<keyword evidence="2" id="KW-1133">Transmembrane helix</keyword>
<keyword evidence="2" id="KW-0812">Transmembrane</keyword>
<organism evidence="3 4">
    <name type="scientific">Mageeibacillus indolicus</name>
    <dbReference type="NCBI Taxonomy" id="884684"/>
    <lineage>
        <taxon>Bacteria</taxon>
        <taxon>Bacillati</taxon>
        <taxon>Bacillota</taxon>
        <taxon>Clostridia</taxon>
        <taxon>Eubacteriales</taxon>
        <taxon>Oscillospiraceae</taxon>
        <taxon>Mageeibacillus</taxon>
    </lineage>
</organism>
<keyword evidence="2" id="KW-0472">Membrane</keyword>
<protein>
    <submittedName>
        <fullName evidence="3">Uncharacterized protein</fullName>
    </submittedName>
</protein>
<dbReference type="Proteomes" id="UP000236394">
    <property type="component" value="Unassembled WGS sequence"/>
</dbReference>
<gene>
    <name evidence="3" type="ORF">B7R76_02165</name>
</gene>
<dbReference type="RefSeq" id="WP_034574089.1">
    <property type="nucleotide sequence ID" value="NZ_NBZD01000001.1"/>
</dbReference>
<evidence type="ECO:0000256" key="2">
    <source>
        <dbReference type="SAM" id="Phobius"/>
    </source>
</evidence>
<reference evidence="4" key="1">
    <citation type="submission" date="2017-04" db="EMBL/GenBank/DDBJ databases">
        <authorList>
            <person name="Bumgarner R.E."/>
            <person name="Fredricks D.N."/>
            <person name="Srinivasan S."/>
        </authorList>
    </citation>
    <scope>NUCLEOTIDE SEQUENCE [LARGE SCALE GENOMIC DNA]</scope>
    <source>
        <strain evidence="4">KA00405</strain>
    </source>
</reference>
<accession>A0A2J8B4K5</accession>
<feature type="region of interest" description="Disordered" evidence="1">
    <location>
        <begin position="76"/>
        <end position="95"/>
    </location>
</feature>
<dbReference type="EMBL" id="NBZD01000001">
    <property type="protein sequence ID" value="PNH19707.1"/>
    <property type="molecule type" value="Genomic_DNA"/>
</dbReference>
<name>A0A2J8B4K5_9FIRM</name>
<evidence type="ECO:0000313" key="3">
    <source>
        <dbReference type="EMBL" id="PNH19707.1"/>
    </source>
</evidence>
<dbReference type="AlphaFoldDB" id="A0A2J8B4K5"/>